<dbReference type="Gene3D" id="1.20.1050.10">
    <property type="match status" value="1"/>
</dbReference>
<organism evidence="1 2">
    <name type="scientific">Thalassolituus marinus</name>
    <dbReference type="NCBI Taxonomy" id="671053"/>
    <lineage>
        <taxon>Bacteria</taxon>
        <taxon>Pseudomonadati</taxon>
        <taxon>Pseudomonadota</taxon>
        <taxon>Gammaproteobacteria</taxon>
        <taxon>Oceanospirillales</taxon>
        <taxon>Oceanospirillaceae</taxon>
        <taxon>Thalassolituus</taxon>
    </lineage>
</organism>
<keyword evidence="2" id="KW-1185">Reference proteome</keyword>
<dbReference type="Pfam" id="PF13410">
    <property type="entry name" value="GST_C_2"/>
    <property type="match status" value="1"/>
</dbReference>
<reference evidence="1 2" key="1">
    <citation type="submission" date="2020-12" db="EMBL/GenBank/DDBJ databases">
        <title>Novel Thalassolituus-related marine hydrocarbonoclastic bacteria mediated algae-derived hydrocarbons mineralization in twilight zone of the northern South China Sea.</title>
        <authorList>
            <person name="Dong C."/>
        </authorList>
    </citation>
    <scope>NUCLEOTIDE SEQUENCE [LARGE SCALE GENOMIC DNA]</scope>
    <source>
        <strain evidence="1 2">IMCC1826</strain>
    </source>
</reference>
<gene>
    <name evidence="1" type="ORF">I9W95_07845</name>
</gene>
<evidence type="ECO:0000313" key="2">
    <source>
        <dbReference type="Proteomes" id="UP000714380"/>
    </source>
</evidence>
<dbReference type="EMBL" id="JAEDAH010000041">
    <property type="protein sequence ID" value="MCA6063518.1"/>
    <property type="molecule type" value="Genomic_DNA"/>
</dbReference>
<protein>
    <submittedName>
        <fullName evidence="1">Glutathione S-transferase C-terminal domain-containing protein</fullName>
    </submittedName>
</protein>
<dbReference type="SUPFAM" id="SSF47616">
    <property type="entry name" value="GST C-terminal domain-like"/>
    <property type="match status" value="1"/>
</dbReference>
<name>A0ABS7ZQR7_9GAMM</name>
<dbReference type="Proteomes" id="UP000714380">
    <property type="component" value="Unassembled WGS sequence"/>
</dbReference>
<dbReference type="InterPro" id="IPR036282">
    <property type="entry name" value="Glutathione-S-Trfase_C_sf"/>
</dbReference>
<comment type="caution">
    <text evidence="1">The sequence shown here is derived from an EMBL/GenBank/DDBJ whole genome shotgun (WGS) entry which is preliminary data.</text>
</comment>
<evidence type="ECO:0000313" key="1">
    <source>
        <dbReference type="EMBL" id="MCA6063518.1"/>
    </source>
</evidence>
<sequence>MLPADEDARAAVFDWCRLLADPGGLGWYRRLQAVALGMAQQAGGFPQPVAQYLAAKYGYDEQQAGGYEGEVISRLAQLAQQLRQQQARGVPYLCGDSLSAADIYSACFLAYLKPLDESLCAMNPVVRKVFESLTPGVAAALDNVIVGHRDYIYRHYLQLPVQL</sequence>
<accession>A0ABS7ZQR7</accession>
<proteinExistence type="predicted"/>
<dbReference type="RefSeq" id="WP_225673593.1">
    <property type="nucleotide sequence ID" value="NZ_JAEDAH010000041.1"/>
</dbReference>